<sequence length="151" mass="17119">MIPTVQHLFNTIHSLSTARITFWPDSSCMIQSQRREVSVKMPFSSGARRLRIGSGRKRCFLGAATVTFTTMFVARNSISTITSRQISDIKESIMRLRRHGYQWHSLPGGLDFVTGPKEDTETKERKSKEEPAETALEHKTGKKFRTKNACA</sequence>
<keyword evidence="3" id="KW-1185">Reference proteome</keyword>
<gene>
    <name evidence="2" type="ORF">LY89DRAFT_673218</name>
</gene>
<proteinExistence type="predicted"/>
<feature type="compositionally biased region" description="Basic residues" evidence="1">
    <location>
        <begin position="140"/>
        <end position="151"/>
    </location>
</feature>
<accession>A0A194WYT2</accession>
<dbReference type="InParanoid" id="A0A194WYT2"/>
<name>A0A194WYT2_MOLSC</name>
<evidence type="ECO:0000256" key="1">
    <source>
        <dbReference type="SAM" id="MobiDB-lite"/>
    </source>
</evidence>
<reference evidence="2 3" key="1">
    <citation type="submission" date="2015-10" db="EMBL/GenBank/DDBJ databases">
        <title>Full genome of DAOMC 229536 Phialocephala scopiformis, a fungal endophyte of spruce producing the potent anti-insectan compound rugulosin.</title>
        <authorList>
            <consortium name="DOE Joint Genome Institute"/>
            <person name="Walker A.K."/>
            <person name="Frasz S.L."/>
            <person name="Seifert K.A."/>
            <person name="Miller J.D."/>
            <person name="Mondo S.J."/>
            <person name="Labutti K."/>
            <person name="Lipzen A."/>
            <person name="Dockter R."/>
            <person name="Kennedy M."/>
            <person name="Grigoriev I.V."/>
            <person name="Spatafora J.W."/>
        </authorList>
    </citation>
    <scope>NUCLEOTIDE SEQUENCE [LARGE SCALE GENOMIC DNA]</scope>
    <source>
        <strain evidence="2 3">CBS 120377</strain>
    </source>
</reference>
<dbReference type="EMBL" id="KQ947423">
    <property type="protein sequence ID" value="KUJ13121.1"/>
    <property type="molecule type" value="Genomic_DNA"/>
</dbReference>
<dbReference type="GeneID" id="28823074"/>
<dbReference type="KEGG" id="psco:LY89DRAFT_673218"/>
<evidence type="ECO:0000313" key="2">
    <source>
        <dbReference type="EMBL" id="KUJ13121.1"/>
    </source>
</evidence>
<feature type="compositionally biased region" description="Basic and acidic residues" evidence="1">
    <location>
        <begin position="116"/>
        <end position="139"/>
    </location>
</feature>
<feature type="region of interest" description="Disordered" evidence="1">
    <location>
        <begin position="112"/>
        <end position="151"/>
    </location>
</feature>
<dbReference type="Proteomes" id="UP000070700">
    <property type="component" value="Unassembled WGS sequence"/>
</dbReference>
<dbReference type="RefSeq" id="XP_018067476.1">
    <property type="nucleotide sequence ID" value="XM_018213348.1"/>
</dbReference>
<evidence type="ECO:0000313" key="3">
    <source>
        <dbReference type="Proteomes" id="UP000070700"/>
    </source>
</evidence>
<protein>
    <submittedName>
        <fullName evidence="2">Uncharacterized protein</fullName>
    </submittedName>
</protein>
<dbReference type="AlphaFoldDB" id="A0A194WYT2"/>
<dbReference type="OrthoDB" id="10520463at2759"/>
<organism evidence="2 3">
    <name type="scientific">Mollisia scopiformis</name>
    <name type="common">Conifer needle endophyte fungus</name>
    <name type="synonym">Phialocephala scopiformis</name>
    <dbReference type="NCBI Taxonomy" id="149040"/>
    <lineage>
        <taxon>Eukaryota</taxon>
        <taxon>Fungi</taxon>
        <taxon>Dikarya</taxon>
        <taxon>Ascomycota</taxon>
        <taxon>Pezizomycotina</taxon>
        <taxon>Leotiomycetes</taxon>
        <taxon>Helotiales</taxon>
        <taxon>Mollisiaceae</taxon>
        <taxon>Mollisia</taxon>
    </lineage>
</organism>